<keyword evidence="2" id="KW-1185">Reference proteome</keyword>
<gene>
    <name evidence="1" type="ORF">Abiwalacus_09500</name>
</gene>
<evidence type="ECO:0000313" key="1">
    <source>
        <dbReference type="EMBL" id="BDL43376.1"/>
    </source>
</evidence>
<reference evidence="1" key="1">
    <citation type="submission" date="2022-06" db="EMBL/GenBank/DDBJ databases">
        <title>Akkermansia biwalacus sp. nov., an anaerobic mucin-degrading bacterium isolated from human intestine.</title>
        <authorList>
            <person name="Kobayashi Y."/>
            <person name="Inoue S."/>
            <person name="Kawahara T."/>
            <person name="Kohda N."/>
        </authorList>
    </citation>
    <scope>NUCLEOTIDE SEQUENCE</scope>
    <source>
        <strain evidence="1">WON2089</strain>
    </source>
</reference>
<organism evidence="1 2">
    <name type="scientific">Akkermansia biwaensis</name>
    <dbReference type="NCBI Taxonomy" id="2946555"/>
    <lineage>
        <taxon>Bacteria</taxon>
        <taxon>Pseudomonadati</taxon>
        <taxon>Verrucomicrobiota</taxon>
        <taxon>Verrucomicrobiia</taxon>
        <taxon>Verrucomicrobiales</taxon>
        <taxon>Akkermansiaceae</taxon>
        <taxon>Akkermansia</taxon>
    </lineage>
</organism>
<name>A0ABN6QFN9_9BACT</name>
<dbReference type="RefSeq" id="WP_215435501.1">
    <property type="nucleotide sequence ID" value="NZ_AP025943.1"/>
</dbReference>
<evidence type="ECO:0008006" key="3">
    <source>
        <dbReference type="Google" id="ProtNLM"/>
    </source>
</evidence>
<accession>A0ABN6QFN9</accession>
<dbReference type="EMBL" id="AP025943">
    <property type="protein sequence ID" value="BDL43376.1"/>
    <property type="molecule type" value="Genomic_DNA"/>
</dbReference>
<proteinExistence type="predicted"/>
<dbReference type="Proteomes" id="UP001062263">
    <property type="component" value="Chromosome"/>
</dbReference>
<evidence type="ECO:0000313" key="2">
    <source>
        <dbReference type="Proteomes" id="UP001062263"/>
    </source>
</evidence>
<sequence>MKRLLLFSFFVTVFVIIWFGVRLYQSFHQDETAVEAAYHGTIHVNKKPEEFLLTILSREGNSFKGKLEMQNRFQNAKNLARFPVQGTCSNDTIQIQMLNSVSWKIIGGLMNRCSDAGNDMLETKVLPKTDLPNQEILANFTGKTSDGGNTFHGTYAPYDRQQGIFYFELHLRKPEQ</sequence>
<protein>
    <recommendedName>
        <fullName evidence="3">DUF4402 domain-containing protein</fullName>
    </recommendedName>
</protein>